<organism evidence="1 2">
    <name type="scientific">Thiohalobacter thiocyanaticus</name>
    <dbReference type="NCBI Taxonomy" id="585455"/>
    <lineage>
        <taxon>Bacteria</taxon>
        <taxon>Pseudomonadati</taxon>
        <taxon>Pseudomonadota</taxon>
        <taxon>Gammaproteobacteria</taxon>
        <taxon>Thiohalobacterales</taxon>
        <taxon>Thiohalobacteraceae</taxon>
        <taxon>Thiohalobacter</taxon>
    </lineage>
</organism>
<sequence length="61" mass="6526">MGVGLRPVGLTRPALTEKLAVIPAQAGFHNVQWFLDSRLRGNDEGSGGFWIPACAGMTEDN</sequence>
<reference evidence="1 2" key="1">
    <citation type="journal article" date="2010" name="Int. J. Syst. Evol. Microbiol.">
        <title>Thiohalobacter thiocyanaticus gen. nov., sp. nov., a moderately halophilic, sulfur-oxidizing gammaproteobacterium from hypersaline lakes, that utilizes thiocyanate.</title>
        <authorList>
            <person name="Sorokin D.Y."/>
            <person name="Kovaleva O.L."/>
            <person name="Tourova T.P."/>
            <person name="Muyzer G."/>
        </authorList>
    </citation>
    <scope>NUCLEOTIDE SEQUENCE [LARGE SCALE GENOMIC DNA]</scope>
    <source>
        <strain evidence="1 2">Hrh1</strain>
    </source>
</reference>
<dbReference type="EMBL" id="QZMU01000001">
    <property type="protein sequence ID" value="RRQ21638.1"/>
    <property type="molecule type" value="Genomic_DNA"/>
</dbReference>
<dbReference type="Proteomes" id="UP000287798">
    <property type="component" value="Unassembled WGS sequence"/>
</dbReference>
<accession>A0A426QIR3</accession>
<evidence type="ECO:0000313" key="1">
    <source>
        <dbReference type="EMBL" id="RRQ21638.1"/>
    </source>
</evidence>
<keyword evidence="2" id="KW-1185">Reference proteome</keyword>
<name>A0A426QIR3_9GAMM</name>
<gene>
    <name evidence="1" type="ORF">D6C00_06545</name>
</gene>
<proteinExistence type="predicted"/>
<comment type="caution">
    <text evidence="1">The sequence shown here is derived from an EMBL/GenBank/DDBJ whole genome shotgun (WGS) entry which is preliminary data.</text>
</comment>
<protein>
    <submittedName>
        <fullName evidence="1">Uncharacterized protein</fullName>
    </submittedName>
</protein>
<dbReference type="AlphaFoldDB" id="A0A426QIR3"/>
<evidence type="ECO:0000313" key="2">
    <source>
        <dbReference type="Proteomes" id="UP000287798"/>
    </source>
</evidence>